<feature type="region of interest" description="Disordered" evidence="13">
    <location>
        <begin position="582"/>
        <end position="609"/>
    </location>
</feature>
<dbReference type="SUPFAM" id="SSF47384">
    <property type="entry name" value="Homodimeric domain of signal transducing histidine kinase"/>
    <property type="match status" value="1"/>
</dbReference>
<evidence type="ECO:0000256" key="7">
    <source>
        <dbReference type="ARBA" id="ARBA00022692"/>
    </source>
</evidence>
<feature type="domain" description="Histidine kinase" evidence="15">
    <location>
        <begin position="831"/>
        <end position="1042"/>
    </location>
</feature>
<evidence type="ECO:0000259" key="15">
    <source>
        <dbReference type="PROSITE" id="PS50109"/>
    </source>
</evidence>
<dbReference type="CDD" id="cd10322">
    <property type="entry name" value="SLC5sbd"/>
    <property type="match status" value="1"/>
</dbReference>
<dbReference type="InterPro" id="IPR001789">
    <property type="entry name" value="Sig_transdc_resp-reg_receiver"/>
</dbReference>
<dbReference type="InterPro" id="IPR004358">
    <property type="entry name" value="Sig_transdc_His_kin-like_C"/>
</dbReference>
<dbReference type="SUPFAM" id="SSF52172">
    <property type="entry name" value="CheY-like"/>
    <property type="match status" value="1"/>
</dbReference>
<dbReference type="CDD" id="cd00082">
    <property type="entry name" value="HisKA"/>
    <property type="match status" value="1"/>
</dbReference>
<feature type="transmembrane region" description="Helical" evidence="14">
    <location>
        <begin position="169"/>
        <end position="186"/>
    </location>
</feature>
<accession>A0A0J1GLQ5</accession>
<feature type="domain" description="Response regulatory" evidence="16">
    <location>
        <begin position="1062"/>
        <end position="1178"/>
    </location>
</feature>
<sequence>MAQGWMVVLVTLAYLGLLFWIAWYGDRKAQWMARWRPWIYSLSIAVYCTSWTFYGTVGQASRDLWSFLPIYVAPILVFTLGWRILARLILIAKREHITSIADFIAARYGKSQGLAVTVTVIAVIGILPYIALQLRGITMGLSQVAPSIGTSVLATPMGEASMGSGQADIAWLVTLGLAIFTVLFGTRHIDTTEHHRGMMMAVAFESLVKLAAFMLVGFFALYLLWSHAGTPVMPLSQWQPAPPQIGSLLIHTLFTMAAIICLPRQFHTTIVENEQAQDLHRARWVFPGYLLLMGIFVVPLALAGQFLLPQVPADTYVINLPLQQGAEGIALLAYLGGTSAASGMVIVSTIALAIMVSNDLVLPLLLRRMRMSGRQFSAFSGLLLTVRRVLIALLLLAAWGFYQVLGEIPSLSAIGLLSFAAIAQFAPALLGGIYWREGNRKGVYAGLAGGISIWAITMMGQTQMLAGTSETNVLLWMLTPPAWPLLAELSAVDWGMLLSLLVNTGLYVGISLLTRSSLTERLQAAAFVGAPLPESGDEDTSLYQTRVTVGELEMLAARFVGRQRVRQAFRLYREQYEPEPYKRDGHVAMGTSDGGNEEESHGLSPDQQAPSTLIRHTERVLAGVFGASSARLVLTSALQGRKMQLEEVATIVDEASELFDFSRGLLQGAIEHISQGIAVVDKQLRLVAWNQRYLELFTFPPGLIQVGRPIAEVIRHNAELGLCGPGDPELHVAKRVEHLKMGTAHTSSRIRQDGQVIEVQGNPMPGGGFVMSFTDITQFRHAEQALKEANETLEDRVRRRTSELEALNRKLVVATQQAEQQAHSKSRFLAAVSHDLMQPLNAARLFSSTLSEVASDKESAQLARHIESALGAAEDLIGDLLDVSRLEAGKLQVNVHAFPIREVLETLSAEFGAIARQQGITFDVVHSEAVIHSDPKLLRRALQNFLTNAFRYNPNGKVVLGVRRKGTQLQVEVWDNGPGIPASKQAHIFDEFTRIEHSGSEHGLGLGLAIARGISRVLDHPLSLRSWPGQGTVFALSVRRGVVVTPVVKAVAETRTPLSGLRILCVDNEPDILRGMDTLLSRWGCEVRLAETVVAAMQQLQDDWQPDFVLSDYHLANGETGLQVLQQCSLRLGKTFCGAVISADRTEETRKTIEGHGFTFISKPVKPLKLRTLLTQHAPSQSAPSLGASV</sequence>
<dbReference type="PRINTS" id="PR00344">
    <property type="entry name" value="BCTRLSENSOR"/>
</dbReference>
<evidence type="ECO:0000256" key="6">
    <source>
        <dbReference type="ARBA" id="ARBA00022679"/>
    </source>
</evidence>
<dbReference type="AlphaFoldDB" id="A0A0J1GLQ5"/>
<feature type="transmembrane region" description="Helical" evidence="14">
    <location>
        <begin position="284"/>
        <end position="308"/>
    </location>
</feature>
<feature type="transmembrane region" description="Helical" evidence="14">
    <location>
        <begin position="376"/>
        <end position="402"/>
    </location>
</feature>
<dbReference type="Proteomes" id="UP000036426">
    <property type="component" value="Unassembled WGS sequence"/>
</dbReference>
<dbReference type="GO" id="GO:0022857">
    <property type="term" value="F:transmembrane transporter activity"/>
    <property type="evidence" value="ECO:0007669"/>
    <property type="project" value="InterPro"/>
</dbReference>
<feature type="modified residue" description="4-aspartylphosphate" evidence="11">
    <location>
        <position position="1112"/>
    </location>
</feature>
<dbReference type="OrthoDB" id="9764438at2"/>
<dbReference type="FunFam" id="3.30.450.20:FF:000073">
    <property type="entry name" value="Putative Sensor histidine kinase"/>
    <property type="match status" value="1"/>
</dbReference>
<dbReference type="GO" id="GO:0000155">
    <property type="term" value="F:phosphorelay sensor kinase activity"/>
    <property type="evidence" value="ECO:0007669"/>
    <property type="project" value="InterPro"/>
</dbReference>
<dbReference type="Gene3D" id="1.20.1730.10">
    <property type="entry name" value="Sodium/glucose cotransporter"/>
    <property type="match status" value="1"/>
</dbReference>
<proteinExistence type="inferred from homology"/>
<evidence type="ECO:0000256" key="14">
    <source>
        <dbReference type="SAM" id="Phobius"/>
    </source>
</evidence>
<feature type="transmembrane region" description="Helical" evidence="14">
    <location>
        <begin position="113"/>
        <end position="132"/>
    </location>
</feature>
<reference evidence="17 18" key="1">
    <citation type="submission" date="2015-05" db="EMBL/GenBank/DDBJ databases">
        <title>Photobacterium galathea sp. nov.</title>
        <authorList>
            <person name="Machado H."/>
            <person name="Gram L."/>
        </authorList>
    </citation>
    <scope>NUCLEOTIDE SEQUENCE [LARGE SCALE GENOMIC DNA]</scope>
    <source>
        <strain evidence="17 18">DSM 25995</strain>
    </source>
</reference>
<evidence type="ECO:0000256" key="5">
    <source>
        <dbReference type="ARBA" id="ARBA00022553"/>
    </source>
</evidence>
<evidence type="ECO:0000256" key="3">
    <source>
        <dbReference type="ARBA" id="ARBA00006434"/>
    </source>
</evidence>
<dbReference type="PROSITE" id="PS50283">
    <property type="entry name" value="NA_SOLUT_SYMP_3"/>
    <property type="match status" value="1"/>
</dbReference>
<feature type="transmembrane region" description="Helical" evidence="14">
    <location>
        <begin position="328"/>
        <end position="355"/>
    </location>
</feature>
<dbReference type="InterPro" id="IPR003661">
    <property type="entry name" value="HisK_dim/P_dom"/>
</dbReference>
<dbReference type="InterPro" id="IPR036097">
    <property type="entry name" value="HisK_dim/P_sf"/>
</dbReference>
<dbReference type="InterPro" id="IPR003594">
    <property type="entry name" value="HATPase_dom"/>
</dbReference>
<dbReference type="CDD" id="cd00156">
    <property type="entry name" value="REC"/>
    <property type="match status" value="1"/>
</dbReference>
<keyword evidence="6" id="KW-0808">Transferase</keyword>
<dbReference type="InterPro" id="IPR005467">
    <property type="entry name" value="His_kinase_dom"/>
</dbReference>
<dbReference type="Gene3D" id="1.10.287.130">
    <property type="match status" value="1"/>
</dbReference>
<gene>
    <name evidence="17" type="ORF">ABT58_11760</name>
</gene>
<dbReference type="PATRIC" id="fig|754436.4.peg.2495"/>
<evidence type="ECO:0000256" key="8">
    <source>
        <dbReference type="ARBA" id="ARBA00022777"/>
    </source>
</evidence>
<keyword evidence="12" id="KW-0175">Coiled coil</keyword>
<dbReference type="Pfam" id="PF00512">
    <property type="entry name" value="HisKA"/>
    <property type="match status" value="1"/>
</dbReference>
<dbReference type="EMBL" id="LDOV01000021">
    <property type="protein sequence ID" value="KLV00643.1"/>
    <property type="molecule type" value="Genomic_DNA"/>
</dbReference>
<feature type="transmembrane region" description="Helical" evidence="14">
    <location>
        <begin position="207"/>
        <end position="225"/>
    </location>
</feature>
<evidence type="ECO:0000256" key="4">
    <source>
        <dbReference type="ARBA" id="ARBA00012438"/>
    </source>
</evidence>
<dbReference type="SUPFAM" id="SSF55785">
    <property type="entry name" value="PYP-like sensor domain (PAS domain)"/>
    <property type="match status" value="1"/>
</dbReference>
<evidence type="ECO:0000313" key="18">
    <source>
        <dbReference type="Proteomes" id="UP000036426"/>
    </source>
</evidence>
<evidence type="ECO:0000256" key="11">
    <source>
        <dbReference type="PROSITE-ProRule" id="PRU00169"/>
    </source>
</evidence>
<dbReference type="RefSeq" id="WP_047874598.1">
    <property type="nucleotide sequence ID" value="NZ_BMYC01000018.1"/>
</dbReference>
<dbReference type="Gene3D" id="3.30.450.20">
    <property type="entry name" value="PAS domain"/>
    <property type="match status" value="1"/>
</dbReference>
<comment type="caution">
    <text evidence="17">The sequence shown here is derived from an EMBL/GenBank/DDBJ whole genome shotgun (WGS) entry which is preliminary data.</text>
</comment>
<comment type="catalytic activity">
    <reaction evidence="1">
        <text>ATP + protein L-histidine = ADP + protein N-phospho-L-histidine.</text>
        <dbReference type="EC" id="2.7.13.3"/>
    </reaction>
</comment>
<keyword evidence="7 14" id="KW-0812">Transmembrane</keyword>
<evidence type="ECO:0000256" key="13">
    <source>
        <dbReference type="SAM" id="MobiDB-lite"/>
    </source>
</evidence>
<dbReference type="Gene3D" id="3.40.50.2300">
    <property type="match status" value="1"/>
</dbReference>
<dbReference type="GO" id="GO:0005886">
    <property type="term" value="C:plasma membrane"/>
    <property type="evidence" value="ECO:0007669"/>
    <property type="project" value="TreeGrafter"/>
</dbReference>
<evidence type="ECO:0000256" key="12">
    <source>
        <dbReference type="SAM" id="Coils"/>
    </source>
</evidence>
<dbReference type="GO" id="GO:0009927">
    <property type="term" value="F:histidine phosphotransfer kinase activity"/>
    <property type="evidence" value="ECO:0007669"/>
    <property type="project" value="TreeGrafter"/>
</dbReference>
<dbReference type="SUPFAM" id="SSF55874">
    <property type="entry name" value="ATPase domain of HSP90 chaperone/DNA topoisomerase II/histidine kinase"/>
    <property type="match status" value="1"/>
</dbReference>
<organism evidence="17 18">
    <name type="scientific">Photobacterium aphoticum</name>
    <dbReference type="NCBI Taxonomy" id="754436"/>
    <lineage>
        <taxon>Bacteria</taxon>
        <taxon>Pseudomonadati</taxon>
        <taxon>Pseudomonadota</taxon>
        <taxon>Gammaproteobacteria</taxon>
        <taxon>Vibrionales</taxon>
        <taxon>Vibrionaceae</taxon>
        <taxon>Photobacterium</taxon>
    </lineage>
</organism>
<dbReference type="Pfam" id="PF00072">
    <property type="entry name" value="Response_reg"/>
    <property type="match status" value="1"/>
</dbReference>
<dbReference type="Gene3D" id="3.30.565.10">
    <property type="entry name" value="Histidine kinase-like ATPase, C-terminal domain"/>
    <property type="match status" value="1"/>
</dbReference>
<keyword evidence="18" id="KW-1185">Reference proteome</keyword>
<dbReference type="PANTHER" id="PTHR43047">
    <property type="entry name" value="TWO-COMPONENT HISTIDINE PROTEIN KINASE"/>
    <property type="match status" value="1"/>
</dbReference>
<feature type="transmembrane region" description="Helical" evidence="14">
    <location>
        <begin position="37"/>
        <end position="56"/>
    </location>
</feature>
<dbReference type="FunFam" id="3.30.565.10:FF:000049">
    <property type="entry name" value="Two-component sensor histidine kinase"/>
    <property type="match status" value="1"/>
</dbReference>
<evidence type="ECO:0000256" key="2">
    <source>
        <dbReference type="ARBA" id="ARBA00004141"/>
    </source>
</evidence>
<evidence type="ECO:0000259" key="16">
    <source>
        <dbReference type="PROSITE" id="PS50110"/>
    </source>
</evidence>
<dbReference type="InterPro" id="IPR011006">
    <property type="entry name" value="CheY-like_superfamily"/>
</dbReference>
<name>A0A0J1GLQ5_9GAMM</name>
<dbReference type="PROSITE" id="PS50109">
    <property type="entry name" value="HIS_KIN"/>
    <property type="match status" value="1"/>
</dbReference>
<dbReference type="SMART" id="SM00448">
    <property type="entry name" value="REC"/>
    <property type="match status" value="1"/>
</dbReference>
<dbReference type="InterPro" id="IPR038377">
    <property type="entry name" value="Na/Glc_symporter_sf"/>
</dbReference>
<dbReference type="FunFam" id="1.10.287.130:FF:000063">
    <property type="entry name" value="Hybrid sensor histidine kinase/response regulator"/>
    <property type="match status" value="1"/>
</dbReference>
<keyword evidence="9 14" id="KW-1133">Transmembrane helix</keyword>
<dbReference type="SMART" id="SM00387">
    <property type="entry name" value="HATPase_c"/>
    <property type="match status" value="1"/>
</dbReference>
<dbReference type="EC" id="2.7.13.3" evidence="4"/>
<dbReference type="PROSITE" id="PS50110">
    <property type="entry name" value="RESPONSE_REGULATORY"/>
    <property type="match status" value="1"/>
</dbReference>
<protein>
    <recommendedName>
        <fullName evidence="4">histidine kinase</fullName>
        <ecNumber evidence="4">2.7.13.3</ecNumber>
    </recommendedName>
</protein>
<comment type="subcellular location">
    <subcellularLocation>
        <location evidence="2">Membrane</location>
        <topology evidence="2">Multi-pass membrane protein</topology>
    </subcellularLocation>
</comment>
<comment type="similarity">
    <text evidence="3">Belongs to the sodium:solute symporter (SSF) (TC 2.A.21) family.</text>
</comment>
<dbReference type="CDD" id="cd00075">
    <property type="entry name" value="HATPase"/>
    <property type="match status" value="1"/>
</dbReference>
<feature type="transmembrane region" description="Helical" evidence="14">
    <location>
        <begin position="6"/>
        <end position="25"/>
    </location>
</feature>
<evidence type="ECO:0000256" key="10">
    <source>
        <dbReference type="ARBA" id="ARBA00023136"/>
    </source>
</evidence>
<feature type="transmembrane region" description="Helical" evidence="14">
    <location>
        <begin position="414"/>
        <end position="435"/>
    </location>
</feature>
<dbReference type="Pfam" id="PF12860">
    <property type="entry name" value="PAS_7"/>
    <property type="match status" value="1"/>
</dbReference>
<evidence type="ECO:0000256" key="1">
    <source>
        <dbReference type="ARBA" id="ARBA00000085"/>
    </source>
</evidence>
<dbReference type="PANTHER" id="PTHR43047:SF9">
    <property type="entry name" value="HISTIDINE KINASE"/>
    <property type="match status" value="1"/>
</dbReference>
<keyword evidence="5 11" id="KW-0597">Phosphoprotein</keyword>
<dbReference type="InterPro" id="IPR001734">
    <property type="entry name" value="Na/solute_symporter"/>
</dbReference>
<feature type="transmembrane region" description="Helical" evidence="14">
    <location>
        <begin position="68"/>
        <end position="92"/>
    </location>
</feature>
<evidence type="ECO:0000256" key="9">
    <source>
        <dbReference type="ARBA" id="ARBA00022989"/>
    </source>
</evidence>
<feature type="coiled-coil region" evidence="12">
    <location>
        <begin position="776"/>
        <end position="810"/>
    </location>
</feature>
<dbReference type="SMART" id="SM00388">
    <property type="entry name" value="HisKA"/>
    <property type="match status" value="1"/>
</dbReference>
<feature type="transmembrane region" description="Helical" evidence="14">
    <location>
        <begin position="245"/>
        <end position="263"/>
    </location>
</feature>
<keyword evidence="10 14" id="KW-0472">Membrane</keyword>
<dbReference type="InterPro" id="IPR035965">
    <property type="entry name" value="PAS-like_dom_sf"/>
</dbReference>
<evidence type="ECO:0000313" key="17">
    <source>
        <dbReference type="EMBL" id="KLV00643.1"/>
    </source>
</evidence>
<dbReference type="InterPro" id="IPR036890">
    <property type="entry name" value="HATPase_C_sf"/>
</dbReference>
<dbReference type="Pfam" id="PF02518">
    <property type="entry name" value="HATPase_c"/>
    <property type="match status" value="1"/>
</dbReference>
<keyword evidence="8 17" id="KW-0418">Kinase</keyword>
<feature type="transmembrane region" description="Helical" evidence="14">
    <location>
        <begin position="442"/>
        <end position="460"/>
    </location>
</feature>